<evidence type="ECO:0000313" key="16">
    <source>
        <dbReference type="EMBL" id="SRZ64573.1"/>
    </source>
</evidence>
<gene>
    <name evidence="13" type="ORF">BN1321_420096</name>
    <name evidence="15" type="ORF">EIG94_07655</name>
    <name evidence="14" type="ORF">GQX37_02150</name>
    <name evidence="12" type="ORF">NCTC13131_00115</name>
    <name evidence="4" type="ORF">SAMEA1029512_00120</name>
    <name evidence="5" type="ORF">SAMEA1029528_00979</name>
    <name evidence="16" type="ORF">SAMEA1531725_00502</name>
    <name evidence="6" type="ORF">SAMEA2078260_01223</name>
    <name evidence="8" type="ORF">SAMEA2078588_01075</name>
    <name evidence="9" type="ORF">SAMEA2080344_00737</name>
    <name evidence="7" type="ORF">SAMEA2081063_00843</name>
    <name evidence="10" type="ORF">SAMEA4008575_02040</name>
    <name evidence="11" type="ORF">SAMEA70146418_00120</name>
</gene>
<evidence type="ECO:0000313" key="10">
    <source>
        <dbReference type="EMBL" id="CAC5801803.1"/>
    </source>
</evidence>
<reference evidence="14 28" key="4">
    <citation type="journal article" date="2020" name="J. Antimicrob. Chemother.">
        <title>Detection of heterogeneous vancomycin intermediate resistance in MRSA isolates from Latin America.</title>
        <authorList>
            <person name="Castro B.E."/>
            <person name="Berrio M."/>
            <person name="Vargas M.L."/>
            <person name="Carvajal L.P."/>
            <person name="Millan L.V."/>
            <person name="Rios R."/>
            <person name="Hernandez A.K."/>
            <person name="Rincon S."/>
            <person name="Cubides P."/>
            <person name="Forero E."/>
            <person name="Dinh A."/>
            <person name="Seas C."/>
            <person name="Munita J.M."/>
            <person name="Arias C.A."/>
            <person name="Reyes J."/>
            <person name="Diaz L."/>
        </authorList>
    </citation>
    <scope>NUCLEOTIDE SEQUENCE [LARGE SCALE GENOMIC DNA]</scope>
    <source>
        <strain evidence="14 28">UE1097</strain>
    </source>
</reference>
<feature type="DNA-binding region" description="H-T-H motif" evidence="2">
    <location>
        <begin position="31"/>
        <end position="50"/>
    </location>
</feature>
<dbReference type="Proteomes" id="UP000250286">
    <property type="component" value="Unassembled WGS sequence"/>
</dbReference>
<sequence length="195" mass="23160">MTIDRRIRKSQVAMRNAFIELLHQHQLEEITVQQIADLADVNRSTFYTHYYDKYDLLEKLEDQQLEEIRDFIHDEKLNGAVKLSTDNIHQIMTVLIEMIEKDIAFYQLMFRMGKDSNIHEKLYDLIMCHLQRYKNENDQINGIPFSYFMSYVSGAGLSLIRHWVEDPNRIDKVDLIRHFNTIVNQGPATIIKNIQ</sequence>
<evidence type="ECO:0000313" key="19">
    <source>
        <dbReference type="Proteomes" id="UP000293434"/>
    </source>
</evidence>
<protein>
    <submittedName>
        <fullName evidence="13">HTH-type transcriptional regulator</fullName>
    </submittedName>
    <submittedName>
        <fullName evidence="4">TetR family regulatory protein</fullName>
    </submittedName>
    <submittedName>
        <fullName evidence="14">TetR/AcrR family transcriptional regulator</fullName>
    </submittedName>
</protein>
<organism evidence="13 17">
    <name type="scientific">Staphylococcus aureus</name>
    <dbReference type="NCBI Taxonomy" id="1280"/>
    <lineage>
        <taxon>Bacteria</taxon>
        <taxon>Bacillati</taxon>
        <taxon>Bacillota</taxon>
        <taxon>Bacilli</taxon>
        <taxon>Bacillales</taxon>
        <taxon>Staphylococcaceae</taxon>
        <taxon>Staphylococcus</taxon>
    </lineage>
</organism>
<dbReference type="EMBL" id="CACUNS010000005">
    <property type="protein sequence ID" value="CAA6068540.1"/>
    <property type="molecule type" value="Genomic_DNA"/>
</dbReference>
<dbReference type="Pfam" id="PF14278">
    <property type="entry name" value="TetR_C_8"/>
    <property type="match status" value="1"/>
</dbReference>
<dbReference type="Proteomes" id="UP000443506">
    <property type="component" value="Unassembled WGS sequence"/>
</dbReference>
<evidence type="ECO:0000313" key="7">
    <source>
        <dbReference type="EMBL" id="CAA4677043.1"/>
    </source>
</evidence>
<evidence type="ECO:0000313" key="8">
    <source>
        <dbReference type="EMBL" id="CAA6068540.1"/>
    </source>
</evidence>
<reference evidence="13 17" key="1">
    <citation type="submission" date="2015-04" db="EMBL/GenBank/DDBJ databases">
        <authorList>
            <person name="Syromyatnikov M.Y."/>
            <person name="Popov V.N."/>
        </authorList>
    </citation>
    <scope>NUCLEOTIDE SEQUENCE [LARGE SCALE GENOMIC DNA]</scope>
    <source>
        <strain evidence="13 17">AH1</strain>
    </source>
</reference>
<dbReference type="Proteomes" id="UP000507112">
    <property type="component" value="Unassembled WGS sequence"/>
</dbReference>
<dbReference type="EMBL" id="CACTQT010000005">
    <property type="protein sequence ID" value="CAA4370027.1"/>
    <property type="molecule type" value="Genomic_DNA"/>
</dbReference>
<dbReference type="EMBL" id="UELG01000002">
    <property type="protein sequence ID" value="SRZ64573.1"/>
    <property type="molecule type" value="Genomic_DNA"/>
</dbReference>
<dbReference type="EMBL" id="UAUZ02000001">
    <property type="protein sequence ID" value="CAD7352655.1"/>
    <property type="molecule type" value="Genomic_DNA"/>
</dbReference>
<dbReference type="EMBL" id="RQTC01000113">
    <property type="protein sequence ID" value="RZH93223.1"/>
    <property type="molecule type" value="Genomic_DNA"/>
</dbReference>
<evidence type="ECO:0000313" key="22">
    <source>
        <dbReference type="Proteomes" id="UP000443506"/>
    </source>
</evidence>
<evidence type="ECO:0000313" key="24">
    <source>
        <dbReference type="Proteomes" id="UP000459586"/>
    </source>
</evidence>
<dbReference type="Gene3D" id="1.10.357.10">
    <property type="entry name" value="Tetracycline Repressor, domain 2"/>
    <property type="match status" value="1"/>
</dbReference>
<accession>A0A068E0R6</accession>
<dbReference type="EMBL" id="CACTPI010000003">
    <property type="protein sequence ID" value="CAA4102027.1"/>
    <property type="molecule type" value="Genomic_DNA"/>
</dbReference>
<dbReference type="PANTHER" id="PTHR43479:SF23">
    <property type="entry name" value="HTH TETR-TYPE DOMAIN-CONTAINING PROTEIN"/>
    <property type="match status" value="1"/>
</dbReference>
<evidence type="ECO:0000313" key="25">
    <source>
        <dbReference type="Proteomes" id="UP000459702"/>
    </source>
</evidence>
<reference evidence="12" key="5">
    <citation type="submission" date="2020-11" db="EMBL/GenBank/DDBJ databases">
        <authorList>
            <consortium name="Pathogen Informatics"/>
        </authorList>
    </citation>
    <scope>NUCLEOTIDE SEQUENCE</scope>
    <source>
        <strain evidence="11 27">MOS105</strain>
        <strain evidence="12">NCTC13131</strain>
        <strain evidence="5 23">S040_N01_C01</strain>
        <strain evidence="4 21">S087_N01_C01</strain>
        <strain evidence="10 26">SG160</strain>
        <strain evidence="8 25">T012_N10_C04</strain>
        <strain evidence="6 20">T012_N16_C08</strain>
        <strain evidence="7 22">T065_N03_C06</strain>
        <strain evidence="9 24">T197_A02_C01</strain>
    </source>
</reference>
<evidence type="ECO:0000313" key="6">
    <source>
        <dbReference type="EMBL" id="CAA4370027.1"/>
    </source>
</evidence>
<dbReference type="RefSeq" id="WP_000151114.1">
    <property type="nucleotide sequence ID" value="NC_021670.1"/>
</dbReference>
<dbReference type="InterPro" id="IPR039532">
    <property type="entry name" value="TetR_C_Firmicutes"/>
</dbReference>
<dbReference type="Proteomes" id="UP000442782">
    <property type="component" value="Unassembled WGS sequence"/>
</dbReference>
<dbReference type="PATRIC" id="fig|1280.3356.peg.2904"/>
<dbReference type="Pfam" id="PF00440">
    <property type="entry name" value="TetR_N"/>
    <property type="match status" value="1"/>
</dbReference>
<dbReference type="Proteomes" id="UP000443708">
    <property type="component" value="Unassembled WGS sequence"/>
</dbReference>
<dbReference type="PROSITE" id="PS50977">
    <property type="entry name" value="HTH_TETR_2"/>
    <property type="match status" value="1"/>
</dbReference>
<evidence type="ECO:0000313" key="15">
    <source>
        <dbReference type="EMBL" id="RZH93223.1"/>
    </source>
</evidence>
<dbReference type="InterPro" id="IPR009057">
    <property type="entry name" value="Homeodomain-like_sf"/>
</dbReference>
<dbReference type="Proteomes" id="UP000505390">
    <property type="component" value="Unassembled WGS sequence"/>
</dbReference>
<dbReference type="EMBL" id="CACTOE010000001">
    <property type="protein sequence ID" value="CAA4075896.1"/>
    <property type="molecule type" value="Genomic_DNA"/>
</dbReference>
<evidence type="ECO:0000313" key="18">
    <source>
        <dbReference type="Proteomes" id="UP000250286"/>
    </source>
</evidence>
<evidence type="ECO:0000313" key="4">
    <source>
        <dbReference type="EMBL" id="CAA4075896.1"/>
    </source>
</evidence>
<keyword evidence="1 2" id="KW-0238">DNA-binding</keyword>
<evidence type="ECO:0000259" key="3">
    <source>
        <dbReference type="PROSITE" id="PS50977"/>
    </source>
</evidence>
<evidence type="ECO:0000313" key="28">
    <source>
        <dbReference type="Proteomes" id="UP000547874"/>
    </source>
</evidence>
<evidence type="ECO:0000256" key="1">
    <source>
        <dbReference type="ARBA" id="ARBA00023125"/>
    </source>
</evidence>
<dbReference type="Proteomes" id="UP000039437">
    <property type="component" value="Unassembled WGS sequence"/>
</dbReference>
<proteinExistence type="predicted"/>
<name>A0A068E0R6_STAAU</name>
<evidence type="ECO:0000313" key="12">
    <source>
        <dbReference type="EMBL" id="CAD7352655.1"/>
    </source>
</evidence>
<evidence type="ECO:0000313" key="11">
    <source>
        <dbReference type="EMBL" id="CAC8189756.1"/>
    </source>
</evidence>
<dbReference type="InterPro" id="IPR001647">
    <property type="entry name" value="HTH_TetR"/>
</dbReference>
<dbReference type="Proteomes" id="UP000459702">
    <property type="component" value="Unassembled WGS sequence"/>
</dbReference>
<reference evidence="15 19" key="3">
    <citation type="submission" date="2018-11" db="EMBL/GenBank/DDBJ databases">
        <title>Genomic profiling of Staphylococcus species from a Poultry farm system in KwaZulu-Natal, South Africa.</title>
        <authorList>
            <person name="Amoako D.G."/>
            <person name="Somboro A.M."/>
            <person name="Abia A.L.K."/>
            <person name="Bester L.A."/>
            <person name="Essack S.Y."/>
        </authorList>
    </citation>
    <scope>NUCLEOTIDE SEQUENCE [LARGE SCALE GENOMIC DNA]</scope>
    <source>
        <strain evidence="15 19">SA9</strain>
    </source>
</reference>
<evidence type="ECO:0000313" key="23">
    <source>
        <dbReference type="Proteomes" id="UP000443708"/>
    </source>
</evidence>
<evidence type="ECO:0000313" key="9">
    <source>
        <dbReference type="EMBL" id="CAA6323782.1"/>
    </source>
</evidence>
<dbReference type="GO" id="GO:0003677">
    <property type="term" value="F:DNA binding"/>
    <property type="evidence" value="ECO:0007669"/>
    <property type="project" value="UniProtKB-UniRule"/>
</dbReference>
<evidence type="ECO:0000313" key="21">
    <source>
        <dbReference type="Proteomes" id="UP000442782"/>
    </source>
</evidence>
<evidence type="ECO:0000313" key="27">
    <source>
        <dbReference type="Proteomes" id="UP000507112"/>
    </source>
</evidence>
<feature type="domain" description="HTH tetR-type" evidence="3">
    <location>
        <begin position="8"/>
        <end position="68"/>
    </location>
</feature>
<dbReference type="Proteomes" id="UP000547874">
    <property type="component" value="Unassembled WGS sequence"/>
</dbReference>
<dbReference type="Proteomes" id="UP000442696">
    <property type="component" value="Unassembled WGS sequence"/>
</dbReference>
<reference evidence="16 18" key="2">
    <citation type="submission" date="2018-06" db="EMBL/GenBank/DDBJ databases">
        <authorList>
            <consortium name="Pathogen Informatics"/>
            <person name="Doyle S."/>
        </authorList>
    </citation>
    <scope>NUCLEOTIDE SEQUENCE [LARGE SCALE GENOMIC DNA]</scope>
    <source>
        <strain evidence="16 18">EOE173</strain>
    </source>
</reference>
<dbReference type="EMBL" id="CAIGXB010000007">
    <property type="protein sequence ID" value="CAC5801803.1"/>
    <property type="molecule type" value="Genomic_DNA"/>
</dbReference>
<dbReference type="KEGG" id="saur:SABB_02006"/>
<dbReference type="EMBL" id="CACTWD010000004">
    <property type="protein sequence ID" value="CAA4677043.1"/>
    <property type="molecule type" value="Genomic_DNA"/>
</dbReference>
<dbReference type="Proteomes" id="UP000459586">
    <property type="component" value="Unassembled WGS sequence"/>
</dbReference>
<dbReference type="EMBL" id="CAIIGD010000001">
    <property type="protein sequence ID" value="CAC8189756.1"/>
    <property type="molecule type" value="Genomic_DNA"/>
</dbReference>
<dbReference type="AlphaFoldDB" id="A0A068E0R6"/>
<evidence type="ECO:0000313" key="13">
    <source>
        <dbReference type="EMBL" id="CRI19372.1"/>
    </source>
</evidence>
<dbReference type="InterPro" id="IPR050624">
    <property type="entry name" value="HTH-type_Tx_Regulator"/>
</dbReference>
<evidence type="ECO:0000313" key="5">
    <source>
        <dbReference type="EMBL" id="CAA4102027.1"/>
    </source>
</evidence>
<dbReference type="Proteomes" id="UP000293434">
    <property type="component" value="Unassembled WGS sequence"/>
</dbReference>
<dbReference type="EMBL" id="CVOQ01000037">
    <property type="protein sequence ID" value="CRI19372.1"/>
    <property type="molecule type" value="Genomic_DNA"/>
</dbReference>
<dbReference type="EMBL" id="JAANEC010000024">
    <property type="protein sequence ID" value="NUY11361.1"/>
    <property type="molecule type" value="Genomic_DNA"/>
</dbReference>
<dbReference type="Proteomes" id="UP000251686">
    <property type="component" value="Unassembled WGS sequence"/>
</dbReference>
<evidence type="ECO:0000313" key="17">
    <source>
        <dbReference type="Proteomes" id="UP000039437"/>
    </source>
</evidence>
<evidence type="ECO:0000256" key="2">
    <source>
        <dbReference type="PROSITE-ProRule" id="PRU00335"/>
    </source>
</evidence>
<dbReference type="PANTHER" id="PTHR43479">
    <property type="entry name" value="ACREF/ENVCD OPERON REPRESSOR-RELATED"/>
    <property type="match status" value="1"/>
</dbReference>
<dbReference type="SUPFAM" id="SSF46689">
    <property type="entry name" value="Homeodomain-like"/>
    <property type="match status" value="1"/>
</dbReference>
<dbReference type="OMA" id="ANMHRST"/>
<dbReference type="EMBL" id="CACURZ010000003">
    <property type="protein sequence ID" value="CAA6323782.1"/>
    <property type="molecule type" value="Genomic_DNA"/>
</dbReference>
<evidence type="ECO:0000313" key="26">
    <source>
        <dbReference type="Proteomes" id="UP000505390"/>
    </source>
</evidence>
<evidence type="ECO:0000313" key="14">
    <source>
        <dbReference type="EMBL" id="NUY11361.1"/>
    </source>
</evidence>
<evidence type="ECO:0000313" key="20">
    <source>
        <dbReference type="Proteomes" id="UP000442696"/>
    </source>
</evidence>